<name>A0A6G0TT21_APHGL</name>
<protein>
    <submittedName>
        <fullName evidence="1">Uncharacterized protein</fullName>
    </submittedName>
</protein>
<evidence type="ECO:0000313" key="2">
    <source>
        <dbReference type="Proteomes" id="UP000475862"/>
    </source>
</evidence>
<proteinExistence type="predicted"/>
<organism evidence="1 2">
    <name type="scientific">Aphis glycines</name>
    <name type="common">Soybean aphid</name>
    <dbReference type="NCBI Taxonomy" id="307491"/>
    <lineage>
        <taxon>Eukaryota</taxon>
        <taxon>Metazoa</taxon>
        <taxon>Ecdysozoa</taxon>
        <taxon>Arthropoda</taxon>
        <taxon>Hexapoda</taxon>
        <taxon>Insecta</taxon>
        <taxon>Pterygota</taxon>
        <taxon>Neoptera</taxon>
        <taxon>Paraneoptera</taxon>
        <taxon>Hemiptera</taxon>
        <taxon>Sternorrhyncha</taxon>
        <taxon>Aphidomorpha</taxon>
        <taxon>Aphidoidea</taxon>
        <taxon>Aphididae</taxon>
        <taxon>Aphidini</taxon>
        <taxon>Aphis</taxon>
        <taxon>Aphis</taxon>
    </lineage>
</organism>
<accession>A0A6G0TT21</accession>
<comment type="caution">
    <text evidence="1">The sequence shown here is derived from an EMBL/GenBank/DDBJ whole genome shotgun (WGS) entry which is preliminary data.</text>
</comment>
<sequence>MENPVPSNLLRNYQFMYLLIITDRNQYHSELFVRVLKLSGTENRISTKSSMGVNNIVRVLKDIRSITIYKKKKKTNFISINSCISVKHYKKNVKKTNLPIIFYRTSSINSIQNIKLSIYSLKIRHTQFDTIETKQIYNLYVYMVRYKYHDVSIKTGYILKLCTLHIILSKKLDFWSIYINVLQFV</sequence>
<dbReference type="EMBL" id="VYZN01000018">
    <property type="protein sequence ID" value="KAE9537305.1"/>
    <property type="molecule type" value="Genomic_DNA"/>
</dbReference>
<dbReference type="Proteomes" id="UP000475862">
    <property type="component" value="Unassembled WGS sequence"/>
</dbReference>
<keyword evidence="2" id="KW-1185">Reference proteome</keyword>
<reference evidence="1 2" key="1">
    <citation type="submission" date="2019-08" db="EMBL/GenBank/DDBJ databases">
        <title>The genome of the soybean aphid Biotype 1, its phylome, world population structure and adaptation to the North American continent.</title>
        <authorList>
            <person name="Giordano R."/>
            <person name="Donthu R.K."/>
            <person name="Hernandez A.G."/>
            <person name="Wright C.L."/>
            <person name="Zimin A.V."/>
        </authorList>
    </citation>
    <scope>NUCLEOTIDE SEQUENCE [LARGE SCALE GENOMIC DNA]</scope>
    <source>
        <tissue evidence="1">Whole aphids</tissue>
    </source>
</reference>
<evidence type="ECO:0000313" key="1">
    <source>
        <dbReference type="EMBL" id="KAE9537305.1"/>
    </source>
</evidence>
<gene>
    <name evidence="1" type="ORF">AGLY_006328</name>
</gene>
<dbReference type="AlphaFoldDB" id="A0A6G0TT21"/>